<accession>R7TUM9</accession>
<sequence length="119" mass="13176">MVMRLTILVKVSTAISILMDDAEIMATTKKSALKKIQVLQGFCEHSGMIINQGKTKFMIINGSDQERQPLFSNGLTIINCDKYTYLGAVITQDASITSAVKEQCAAKKMHAIKFKAFTR</sequence>
<gene>
    <name evidence="2" type="ORF">CAPTEDRAFT_190561</name>
</gene>
<evidence type="ECO:0000256" key="1">
    <source>
        <dbReference type="SAM" id="SignalP"/>
    </source>
</evidence>
<dbReference type="OrthoDB" id="6150661at2759"/>
<keyword evidence="4" id="KW-1185">Reference proteome</keyword>
<feature type="chain" id="PRO_5008787358" description="Reverse transcriptase domain-containing protein" evidence="1">
    <location>
        <begin position="17"/>
        <end position="119"/>
    </location>
</feature>
<evidence type="ECO:0000313" key="2">
    <source>
        <dbReference type="EMBL" id="ELT97379.1"/>
    </source>
</evidence>
<reference evidence="3" key="3">
    <citation type="submission" date="2015-06" db="UniProtKB">
        <authorList>
            <consortium name="EnsemblMetazoa"/>
        </authorList>
    </citation>
    <scope>IDENTIFICATION</scope>
</reference>
<reference evidence="2 4" key="2">
    <citation type="journal article" date="2013" name="Nature">
        <title>Insights into bilaterian evolution from three spiralian genomes.</title>
        <authorList>
            <person name="Simakov O."/>
            <person name="Marletaz F."/>
            <person name="Cho S.J."/>
            <person name="Edsinger-Gonzales E."/>
            <person name="Havlak P."/>
            <person name="Hellsten U."/>
            <person name="Kuo D.H."/>
            <person name="Larsson T."/>
            <person name="Lv J."/>
            <person name="Arendt D."/>
            <person name="Savage R."/>
            <person name="Osoegawa K."/>
            <person name="de Jong P."/>
            <person name="Grimwood J."/>
            <person name="Chapman J.A."/>
            <person name="Shapiro H."/>
            <person name="Aerts A."/>
            <person name="Otillar R.P."/>
            <person name="Terry A.Y."/>
            <person name="Boore J.L."/>
            <person name="Grigoriev I.V."/>
            <person name="Lindberg D.R."/>
            <person name="Seaver E.C."/>
            <person name="Weisblat D.A."/>
            <person name="Putnam N.H."/>
            <person name="Rokhsar D.S."/>
        </authorList>
    </citation>
    <scope>NUCLEOTIDE SEQUENCE</scope>
    <source>
        <strain evidence="2 4">I ESC-2004</strain>
    </source>
</reference>
<dbReference type="EMBL" id="KB308570">
    <property type="protein sequence ID" value="ELT97379.1"/>
    <property type="molecule type" value="Genomic_DNA"/>
</dbReference>
<feature type="signal peptide" evidence="1">
    <location>
        <begin position="1"/>
        <end position="16"/>
    </location>
</feature>
<dbReference type="EnsemblMetazoa" id="CapteT190561">
    <property type="protein sequence ID" value="CapteP190561"/>
    <property type="gene ID" value="CapteG190561"/>
</dbReference>
<dbReference type="Proteomes" id="UP000014760">
    <property type="component" value="Unassembled WGS sequence"/>
</dbReference>
<proteinExistence type="predicted"/>
<keyword evidence="1" id="KW-0732">Signal</keyword>
<evidence type="ECO:0000313" key="3">
    <source>
        <dbReference type="EnsemblMetazoa" id="CapteP190561"/>
    </source>
</evidence>
<dbReference type="AlphaFoldDB" id="R7TUM9"/>
<dbReference type="EMBL" id="AMQN01010922">
    <property type="status" value="NOT_ANNOTATED_CDS"/>
    <property type="molecule type" value="Genomic_DNA"/>
</dbReference>
<protein>
    <recommendedName>
        <fullName evidence="5">Reverse transcriptase domain-containing protein</fullName>
    </recommendedName>
</protein>
<name>R7TUM9_CAPTE</name>
<dbReference type="HOGENOM" id="CLU_2063700_0_0_1"/>
<evidence type="ECO:0000313" key="4">
    <source>
        <dbReference type="Proteomes" id="UP000014760"/>
    </source>
</evidence>
<reference evidence="4" key="1">
    <citation type="submission" date="2012-12" db="EMBL/GenBank/DDBJ databases">
        <authorList>
            <person name="Hellsten U."/>
            <person name="Grimwood J."/>
            <person name="Chapman J.A."/>
            <person name="Shapiro H."/>
            <person name="Aerts A."/>
            <person name="Otillar R.P."/>
            <person name="Terry A.Y."/>
            <person name="Boore J.L."/>
            <person name="Simakov O."/>
            <person name="Marletaz F."/>
            <person name="Cho S.-J."/>
            <person name="Edsinger-Gonzales E."/>
            <person name="Havlak P."/>
            <person name="Kuo D.-H."/>
            <person name="Larsson T."/>
            <person name="Lv J."/>
            <person name="Arendt D."/>
            <person name="Savage R."/>
            <person name="Osoegawa K."/>
            <person name="de Jong P."/>
            <person name="Lindberg D.R."/>
            <person name="Seaver E.C."/>
            <person name="Weisblat D.A."/>
            <person name="Putnam N.H."/>
            <person name="Grigoriev I.V."/>
            <person name="Rokhsar D.S."/>
        </authorList>
    </citation>
    <scope>NUCLEOTIDE SEQUENCE</scope>
    <source>
        <strain evidence="4">I ESC-2004</strain>
    </source>
</reference>
<evidence type="ECO:0008006" key="5">
    <source>
        <dbReference type="Google" id="ProtNLM"/>
    </source>
</evidence>
<organism evidence="2">
    <name type="scientific">Capitella teleta</name>
    <name type="common">Polychaete worm</name>
    <dbReference type="NCBI Taxonomy" id="283909"/>
    <lineage>
        <taxon>Eukaryota</taxon>
        <taxon>Metazoa</taxon>
        <taxon>Spiralia</taxon>
        <taxon>Lophotrochozoa</taxon>
        <taxon>Annelida</taxon>
        <taxon>Polychaeta</taxon>
        <taxon>Sedentaria</taxon>
        <taxon>Scolecida</taxon>
        <taxon>Capitellidae</taxon>
        <taxon>Capitella</taxon>
    </lineage>
</organism>